<dbReference type="CDD" id="cd06170">
    <property type="entry name" value="LuxR_C_like"/>
    <property type="match status" value="1"/>
</dbReference>
<dbReference type="PROSITE" id="PS50043">
    <property type="entry name" value="HTH_LUXR_2"/>
    <property type="match status" value="1"/>
</dbReference>
<protein>
    <submittedName>
        <fullName evidence="5">Regulatory LuxR family protein</fullName>
    </submittedName>
</protein>
<comment type="caution">
    <text evidence="5">The sequence shown here is derived from an EMBL/GenBank/DDBJ whole genome shotgun (WGS) entry which is preliminary data.</text>
</comment>
<keyword evidence="3" id="KW-0804">Transcription</keyword>
<dbReference type="EMBL" id="QNRR01000006">
    <property type="protein sequence ID" value="RBP42319.1"/>
    <property type="molecule type" value="Genomic_DNA"/>
</dbReference>
<dbReference type="InterPro" id="IPR000792">
    <property type="entry name" value="Tscrpt_reg_LuxR_C"/>
</dbReference>
<evidence type="ECO:0000256" key="2">
    <source>
        <dbReference type="ARBA" id="ARBA00023125"/>
    </source>
</evidence>
<organism evidence="5 6">
    <name type="scientific">Roseimicrobium gellanilyticum</name>
    <dbReference type="NCBI Taxonomy" id="748857"/>
    <lineage>
        <taxon>Bacteria</taxon>
        <taxon>Pseudomonadati</taxon>
        <taxon>Verrucomicrobiota</taxon>
        <taxon>Verrucomicrobiia</taxon>
        <taxon>Verrucomicrobiales</taxon>
        <taxon>Verrucomicrobiaceae</taxon>
        <taxon>Roseimicrobium</taxon>
    </lineage>
</organism>
<evidence type="ECO:0000256" key="1">
    <source>
        <dbReference type="ARBA" id="ARBA00023015"/>
    </source>
</evidence>
<dbReference type="GO" id="GO:0006355">
    <property type="term" value="P:regulation of DNA-templated transcription"/>
    <property type="evidence" value="ECO:0007669"/>
    <property type="project" value="InterPro"/>
</dbReference>
<gene>
    <name evidence="5" type="ORF">DES53_10623</name>
</gene>
<dbReference type="GO" id="GO:0003677">
    <property type="term" value="F:DNA binding"/>
    <property type="evidence" value="ECO:0007669"/>
    <property type="project" value="UniProtKB-KW"/>
</dbReference>
<dbReference type="PRINTS" id="PR00038">
    <property type="entry name" value="HTHLUXR"/>
</dbReference>
<dbReference type="PANTHER" id="PTHR44688">
    <property type="entry name" value="DNA-BINDING TRANSCRIPTIONAL ACTIVATOR DEVR_DOSR"/>
    <property type="match status" value="1"/>
</dbReference>
<evidence type="ECO:0000259" key="4">
    <source>
        <dbReference type="PROSITE" id="PS50043"/>
    </source>
</evidence>
<keyword evidence="1" id="KW-0805">Transcription regulation</keyword>
<evidence type="ECO:0000313" key="6">
    <source>
        <dbReference type="Proteomes" id="UP000253426"/>
    </source>
</evidence>
<dbReference type="OrthoDB" id="186758at2"/>
<dbReference type="InterPro" id="IPR036388">
    <property type="entry name" value="WH-like_DNA-bd_sf"/>
</dbReference>
<dbReference type="SMART" id="SM00421">
    <property type="entry name" value="HTH_LUXR"/>
    <property type="match status" value="1"/>
</dbReference>
<accession>A0A366HJY5</accession>
<dbReference type="PANTHER" id="PTHR44688:SF16">
    <property type="entry name" value="DNA-BINDING TRANSCRIPTIONAL ACTIVATOR DEVR_DOSR"/>
    <property type="match status" value="1"/>
</dbReference>
<dbReference type="InterPro" id="IPR016032">
    <property type="entry name" value="Sig_transdc_resp-reg_C-effctor"/>
</dbReference>
<dbReference type="Pfam" id="PF00196">
    <property type="entry name" value="GerE"/>
    <property type="match status" value="1"/>
</dbReference>
<dbReference type="SUPFAM" id="SSF46894">
    <property type="entry name" value="C-terminal effector domain of the bipartite response regulators"/>
    <property type="match status" value="1"/>
</dbReference>
<dbReference type="Gene3D" id="1.10.10.10">
    <property type="entry name" value="Winged helix-like DNA-binding domain superfamily/Winged helix DNA-binding domain"/>
    <property type="match status" value="1"/>
</dbReference>
<dbReference type="Proteomes" id="UP000253426">
    <property type="component" value="Unassembled WGS sequence"/>
</dbReference>
<proteinExistence type="predicted"/>
<sequence>MVSLPADTWKRVTEASRLMHAHGQGELSGRLFEAAGMLFEDICCAFEIYGRDGSHLIWENIPFPEAKRVAIQQRVGELVPFEHPAFPYLIEGSRDCMRISDLISQQDLRKTHLYNEVFCEAEVKHQIVIPIHASNGIGGMTLNRGGRDYSDEDLFVASLLAPHVVTAYESHLLLSEVAPKKAKKATLDYAKLRDLGLTRRESEVMSWMVEGKRDSEIGTILNISVRTANVHVRNILTKLGVETRTTAVTRVINEGLL</sequence>
<feature type="domain" description="HTH luxR-type" evidence="4">
    <location>
        <begin position="190"/>
        <end position="255"/>
    </location>
</feature>
<dbReference type="AlphaFoldDB" id="A0A366HJY5"/>
<evidence type="ECO:0000313" key="5">
    <source>
        <dbReference type="EMBL" id="RBP42319.1"/>
    </source>
</evidence>
<name>A0A366HJY5_9BACT</name>
<keyword evidence="2" id="KW-0238">DNA-binding</keyword>
<reference evidence="5 6" key="1">
    <citation type="submission" date="2018-06" db="EMBL/GenBank/DDBJ databases">
        <title>Genomic Encyclopedia of Type Strains, Phase IV (KMG-IV): sequencing the most valuable type-strain genomes for metagenomic binning, comparative biology and taxonomic classification.</title>
        <authorList>
            <person name="Goeker M."/>
        </authorList>
    </citation>
    <scope>NUCLEOTIDE SEQUENCE [LARGE SCALE GENOMIC DNA]</scope>
    <source>
        <strain evidence="5 6">DSM 25532</strain>
    </source>
</reference>
<evidence type="ECO:0000256" key="3">
    <source>
        <dbReference type="ARBA" id="ARBA00023163"/>
    </source>
</evidence>
<keyword evidence="6" id="KW-1185">Reference proteome</keyword>